<name>A0A2N5RUQ4_9BASI</name>
<evidence type="ECO:0000256" key="1">
    <source>
        <dbReference type="SAM" id="MobiDB-lite"/>
    </source>
</evidence>
<feature type="compositionally biased region" description="Polar residues" evidence="1">
    <location>
        <begin position="42"/>
        <end position="57"/>
    </location>
</feature>
<reference evidence="2 3" key="1">
    <citation type="submission" date="2017-11" db="EMBL/GenBank/DDBJ databases">
        <title>De novo assembly and phasing of dikaryotic genomes from two isolates of Puccinia coronata f. sp. avenae, the causal agent of oat crown rust.</title>
        <authorList>
            <person name="Miller M.E."/>
            <person name="Zhang Y."/>
            <person name="Omidvar V."/>
            <person name="Sperschneider J."/>
            <person name="Schwessinger B."/>
            <person name="Raley C."/>
            <person name="Palmer J.M."/>
            <person name="Garnica D."/>
            <person name="Upadhyaya N."/>
            <person name="Rathjen J."/>
            <person name="Taylor J.M."/>
            <person name="Park R.F."/>
            <person name="Dodds P.N."/>
            <person name="Hirsch C.D."/>
            <person name="Kianian S.F."/>
            <person name="Figueroa M."/>
        </authorList>
    </citation>
    <scope>NUCLEOTIDE SEQUENCE [LARGE SCALE GENOMIC DNA]</scope>
    <source>
        <strain evidence="2">12NC29</strain>
    </source>
</reference>
<dbReference type="EMBL" id="PGCJ01001578">
    <property type="protein sequence ID" value="PLW04720.1"/>
    <property type="molecule type" value="Genomic_DNA"/>
</dbReference>
<organism evidence="2 3">
    <name type="scientific">Puccinia coronata f. sp. avenae</name>
    <dbReference type="NCBI Taxonomy" id="200324"/>
    <lineage>
        <taxon>Eukaryota</taxon>
        <taxon>Fungi</taxon>
        <taxon>Dikarya</taxon>
        <taxon>Basidiomycota</taxon>
        <taxon>Pucciniomycotina</taxon>
        <taxon>Pucciniomycetes</taxon>
        <taxon>Pucciniales</taxon>
        <taxon>Pucciniaceae</taxon>
        <taxon>Puccinia</taxon>
    </lineage>
</organism>
<dbReference type="AlphaFoldDB" id="A0A2N5RUQ4"/>
<dbReference type="Proteomes" id="UP000235388">
    <property type="component" value="Unassembled WGS sequence"/>
</dbReference>
<comment type="caution">
    <text evidence="2">The sequence shown here is derived from an EMBL/GenBank/DDBJ whole genome shotgun (WGS) entry which is preliminary data.</text>
</comment>
<evidence type="ECO:0000313" key="3">
    <source>
        <dbReference type="Proteomes" id="UP000235388"/>
    </source>
</evidence>
<evidence type="ECO:0000313" key="2">
    <source>
        <dbReference type="EMBL" id="PLW04720.1"/>
    </source>
</evidence>
<keyword evidence="3" id="KW-1185">Reference proteome</keyword>
<gene>
    <name evidence="2" type="ORF">PCANC_28451</name>
</gene>
<protein>
    <submittedName>
        <fullName evidence="2">Uncharacterized protein</fullName>
    </submittedName>
</protein>
<feature type="region of interest" description="Disordered" evidence="1">
    <location>
        <begin position="1"/>
        <end position="57"/>
    </location>
</feature>
<proteinExistence type="predicted"/>
<accession>A0A2N5RUQ4</accession>
<sequence>MDEGSHRHNTLDDSMMMSLSEDLPDRKESQNSGPGRVHLGGDSNNPSETVTNKNLHH</sequence>
<feature type="compositionally biased region" description="Basic and acidic residues" evidence="1">
    <location>
        <begin position="1"/>
        <end position="11"/>
    </location>
</feature>